<dbReference type="SUPFAM" id="SSF51735">
    <property type="entry name" value="NAD(P)-binding Rossmann-fold domains"/>
    <property type="match status" value="1"/>
</dbReference>
<dbReference type="InterPro" id="IPR036291">
    <property type="entry name" value="NAD(P)-bd_dom_sf"/>
</dbReference>
<dbReference type="Gene3D" id="3.40.50.720">
    <property type="entry name" value="NAD(P)-binding Rossmann-like Domain"/>
    <property type="match status" value="1"/>
</dbReference>
<dbReference type="Proteomes" id="UP000307173">
    <property type="component" value="Unassembled WGS sequence"/>
</dbReference>
<comment type="caution">
    <text evidence="2">The sequence shown here is derived from an EMBL/GenBank/DDBJ whole genome shotgun (WGS) entry which is preliminary data.</text>
</comment>
<proteinExistence type="predicted"/>
<name>A0A4T0X6C6_9ASCO</name>
<evidence type="ECO:0008006" key="4">
    <source>
        <dbReference type="Google" id="ProtNLM"/>
    </source>
</evidence>
<evidence type="ECO:0000256" key="1">
    <source>
        <dbReference type="SAM" id="MobiDB-lite"/>
    </source>
</evidence>
<dbReference type="STRING" id="52247.A0A4T0X6C6"/>
<feature type="region of interest" description="Disordered" evidence="1">
    <location>
        <begin position="115"/>
        <end position="134"/>
    </location>
</feature>
<dbReference type="GO" id="GO:0044877">
    <property type="term" value="F:protein-containing complex binding"/>
    <property type="evidence" value="ECO:0007669"/>
    <property type="project" value="TreeGrafter"/>
</dbReference>
<keyword evidence="3" id="KW-1185">Reference proteome</keyword>
<sequence>MASKLVVFGGTGFLGKRICQTAINRGWNVVSISGSGRKPQPYPAEDGSWIEKVDWKKGDIFLPETYKDELKDAKSVVHSIGILLENDSYKKIVGSEDGIINTVSQLFHNSGIGSSLKTENPMSKNPSNENSTIDEQSPIIDKTYARYNTESALVAAETLIENNKLQDVHPAFVYVSADRGFPGLPSGYIQSKREAEYELYQLQPKLRPIFLRPGFMYDPSEEHSGNWRNKIKISLDVINAVNDKLMFNLLDGIVRPSISTVTVAKWCLDKIEDDEFHGPVMFDEMVRSENDV</sequence>
<dbReference type="PANTHER" id="PTHR12126">
    <property type="entry name" value="NADH-UBIQUINONE OXIDOREDUCTASE 39 KDA SUBUNIT-RELATED"/>
    <property type="match status" value="1"/>
</dbReference>
<evidence type="ECO:0000313" key="3">
    <source>
        <dbReference type="Proteomes" id="UP000307173"/>
    </source>
</evidence>
<protein>
    <recommendedName>
        <fullName evidence="4">NAD-dependent epimerase/dehydratase domain-containing protein</fullName>
    </recommendedName>
</protein>
<dbReference type="InterPro" id="IPR051207">
    <property type="entry name" value="ComplexI_NDUFA9_subunit"/>
</dbReference>
<gene>
    <name evidence="2" type="ORF">CANINC_000399</name>
</gene>
<dbReference type="OrthoDB" id="276721at2759"/>
<dbReference type="EMBL" id="SELW01000055">
    <property type="protein sequence ID" value="TID31038.1"/>
    <property type="molecule type" value="Genomic_DNA"/>
</dbReference>
<dbReference type="PANTHER" id="PTHR12126:SF16">
    <property type="entry name" value="MIOREX COMPLEX COMPONENT 2"/>
    <property type="match status" value="1"/>
</dbReference>
<evidence type="ECO:0000313" key="2">
    <source>
        <dbReference type="EMBL" id="TID31038.1"/>
    </source>
</evidence>
<reference evidence="2 3" key="1">
    <citation type="journal article" date="2019" name="Front. Genet.">
        <title>Whole-Genome Sequencing of the Opportunistic Yeast Pathogen Candida inconspicua Uncovers Its Hybrid Origin.</title>
        <authorList>
            <person name="Mixao V."/>
            <person name="Hansen A.P."/>
            <person name="Saus E."/>
            <person name="Boekhout T."/>
            <person name="Lass-Florl C."/>
            <person name="Gabaldon T."/>
        </authorList>
    </citation>
    <scope>NUCLEOTIDE SEQUENCE [LARGE SCALE GENOMIC DNA]</scope>
    <source>
        <strain evidence="2 3">CBS 180</strain>
    </source>
</reference>
<organism evidence="2 3">
    <name type="scientific">Pichia inconspicua</name>
    <dbReference type="NCBI Taxonomy" id="52247"/>
    <lineage>
        <taxon>Eukaryota</taxon>
        <taxon>Fungi</taxon>
        <taxon>Dikarya</taxon>
        <taxon>Ascomycota</taxon>
        <taxon>Saccharomycotina</taxon>
        <taxon>Pichiomycetes</taxon>
        <taxon>Pichiales</taxon>
        <taxon>Pichiaceae</taxon>
        <taxon>Pichia</taxon>
    </lineage>
</organism>
<accession>A0A4T0X6C6</accession>
<dbReference type="AlphaFoldDB" id="A0A4T0X6C6"/>
<dbReference type="GO" id="GO:0005739">
    <property type="term" value="C:mitochondrion"/>
    <property type="evidence" value="ECO:0007669"/>
    <property type="project" value="TreeGrafter"/>
</dbReference>